<proteinExistence type="predicted"/>
<evidence type="ECO:0000313" key="2">
    <source>
        <dbReference type="Proteomes" id="UP001359559"/>
    </source>
</evidence>
<dbReference type="Proteomes" id="UP001359559">
    <property type="component" value="Unassembled WGS sequence"/>
</dbReference>
<gene>
    <name evidence="1" type="ORF">RJT34_33208</name>
</gene>
<reference evidence="1 2" key="1">
    <citation type="submission" date="2024-01" db="EMBL/GenBank/DDBJ databases">
        <title>The genomes of 5 underutilized Papilionoideae crops provide insights into root nodulation and disease resistance.</title>
        <authorList>
            <person name="Yuan L."/>
        </authorList>
    </citation>
    <scope>NUCLEOTIDE SEQUENCE [LARGE SCALE GENOMIC DNA]</scope>
    <source>
        <strain evidence="1">LY-2023</strain>
        <tissue evidence="1">Leaf</tissue>
    </source>
</reference>
<sequence>MATISDNVSVVAERGQLAMAEVSKAETMLATALCRRHCSDGDPVVADLSSTKVLETGSLYIDQCDPSHRNLRDARVPTFSEHLSLLQ</sequence>
<protein>
    <submittedName>
        <fullName evidence="1">Uncharacterized protein</fullName>
    </submittedName>
</protein>
<dbReference type="EMBL" id="JAYKXN010000008">
    <property type="protein sequence ID" value="KAK7265587.1"/>
    <property type="molecule type" value="Genomic_DNA"/>
</dbReference>
<name>A0AAN9EXU6_CLITE</name>
<comment type="caution">
    <text evidence="1">The sequence shown here is derived from an EMBL/GenBank/DDBJ whole genome shotgun (WGS) entry which is preliminary data.</text>
</comment>
<organism evidence="1 2">
    <name type="scientific">Clitoria ternatea</name>
    <name type="common">Butterfly pea</name>
    <dbReference type="NCBI Taxonomy" id="43366"/>
    <lineage>
        <taxon>Eukaryota</taxon>
        <taxon>Viridiplantae</taxon>
        <taxon>Streptophyta</taxon>
        <taxon>Embryophyta</taxon>
        <taxon>Tracheophyta</taxon>
        <taxon>Spermatophyta</taxon>
        <taxon>Magnoliopsida</taxon>
        <taxon>eudicotyledons</taxon>
        <taxon>Gunneridae</taxon>
        <taxon>Pentapetalae</taxon>
        <taxon>rosids</taxon>
        <taxon>fabids</taxon>
        <taxon>Fabales</taxon>
        <taxon>Fabaceae</taxon>
        <taxon>Papilionoideae</taxon>
        <taxon>50 kb inversion clade</taxon>
        <taxon>NPAAA clade</taxon>
        <taxon>indigoferoid/millettioid clade</taxon>
        <taxon>Phaseoleae</taxon>
        <taxon>Clitoria</taxon>
    </lineage>
</organism>
<dbReference type="AlphaFoldDB" id="A0AAN9EXU6"/>
<evidence type="ECO:0000313" key="1">
    <source>
        <dbReference type="EMBL" id="KAK7265587.1"/>
    </source>
</evidence>
<keyword evidence="2" id="KW-1185">Reference proteome</keyword>
<accession>A0AAN9EXU6</accession>